<dbReference type="Proteomes" id="UP001159387">
    <property type="component" value="Unassembled WGS sequence"/>
</dbReference>
<dbReference type="InterPro" id="IPR001296">
    <property type="entry name" value="Glyco_trans_1"/>
</dbReference>
<sequence length="423" mass="49073">MDNPTSKKRIACYTLISKNAGSLASANFLIVEELLKRGYEIDLYSMGNFNNPEELSDYQNLHYIPLSIPVVQYIWKFLEQLPKNGGILYAIWARISSVIYFQSIAKKANENHNNIRYTLTLFLGLPSYFRIKNIPSISWLQGTFHTEWESIKKLKKSIISLSGIKEYLILKAFYTYSALVSRRIYKFTDIFICGSQWSQENLYLWGLDHKNIKILPYPIDINFFQPQHLSKKNEDNKKIFLWLGRIVPRKRLDLLLAAFQELLNENYDIDLIIIGQFSYAKGHKKLIEEFPFPKHLQYRENISRLDVPQLMNSVDILIQPSESENFGSSVAEALCCGVPVIVGTTNGTKDFISDYSWVFKEYSVESLKETMKVAIEDIDKNREKITSEARITAEREFSIVKVVDKLENIFAEAIKRYNNSDKS</sequence>
<dbReference type="RefSeq" id="WP_280654058.1">
    <property type="nucleotide sequence ID" value="NZ_JANQDH010000041.1"/>
</dbReference>
<protein>
    <submittedName>
        <fullName evidence="2">Glycosyltransferase family 4 protein</fullName>
    </submittedName>
</protein>
<dbReference type="PANTHER" id="PTHR45947:SF3">
    <property type="entry name" value="SULFOQUINOVOSYL TRANSFERASE SQD2"/>
    <property type="match status" value="1"/>
</dbReference>
<dbReference type="SUPFAM" id="SSF53756">
    <property type="entry name" value="UDP-Glycosyltransferase/glycogen phosphorylase"/>
    <property type="match status" value="1"/>
</dbReference>
<dbReference type="GO" id="GO:0016758">
    <property type="term" value="F:hexosyltransferase activity"/>
    <property type="evidence" value="ECO:0007669"/>
    <property type="project" value="TreeGrafter"/>
</dbReference>
<accession>A0AA43GR59</accession>
<organism evidence="2 3">
    <name type="scientific">Chrysosporum bergii ANA360D</name>
    <dbReference type="NCBI Taxonomy" id="617107"/>
    <lineage>
        <taxon>Bacteria</taxon>
        <taxon>Bacillati</taxon>
        <taxon>Cyanobacteriota</taxon>
        <taxon>Cyanophyceae</taxon>
        <taxon>Nostocales</taxon>
        <taxon>Nodulariaceae</taxon>
        <taxon>Chrysosporum</taxon>
    </lineage>
</organism>
<feature type="domain" description="Glycosyl transferase family 1" evidence="1">
    <location>
        <begin position="231"/>
        <end position="390"/>
    </location>
</feature>
<reference evidence="2 3" key="1">
    <citation type="journal article" date="2023" name="J. Phycol.">
        <title>Chrysosporum ovalisporum is synonymous with the true-branching cyanobacterium Umezakia natans (Nostocales/Aphanizomenonaceae).</title>
        <authorList>
            <person name="McGregor G.B."/>
            <person name="Sendall B.C."/>
            <person name="Niiyama Y."/>
            <person name="Tuji A."/>
            <person name="Willis A."/>
        </authorList>
    </citation>
    <scope>NUCLEOTIDE SEQUENCE [LARGE SCALE GENOMIC DNA]</scope>
    <source>
        <strain evidence="2 3">ANA360D</strain>
    </source>
</reference>
<evidence type="ECO:0000259" key="1">
    <source>
        <dbReference type="Pfam" id="PF00534"/>
    </source>
</evidence>
<evidence type="ECO:0000313" key="2">
    <source>
        <dbReference type="EMBL" id="MDH6060046.1"/>
    </source>
</evidence>
<dbReference type="InterPro" id="IPR050194">
    <property type="entry name" value="Glycosyltransferase_grp1"/>
</dbReference>
<dbReference type="Gene3D" id="3.40.50.2000">
    <property type="entry name" value="Glycogen Phosphorylase B"/>
    <property type="match status" value="2"/>
</dbReference>
<proteinExistence type="predicted"/>
<name>A0AA43GR59_9CYAN</name>
<dbReference type="EMBL" id="JANQDH010000041">
    <property type="protein sequence ID" value="MDH6060046.1"/>
    <property type="molecule type" value="Genomic_DNA"/>
</dbReference>
<dbReference type="PANTHER" id="PTHR45947">
    <property type="entry name" value="SULFOQUINOVOSYL TRANSFERASE SQD2"/>
    <property type="match status" value="1"/>
</dbReference>
<dbReference type="AlphaFoldDB" id="A0AA43GR59"/>
<keyword evidence="3" id="KW-1185">Reference proteome</keyword>
<gene>
    <name evidence="2" type="ORF">NWP17_06280</name>
</gene>
<evidence type="ECO:0000313" key="3">
    <source>
        <dbReference type="Proteomes" id="UP001159387"/>
    </source>
</evidence>
<dbReference type="Pfam" id="PF00534">
    <property type="entry name" value="Glycos_transf_1"/>
    <property type="match status" value="1"/>
</dbReference>
<comment type="caution">
    <text evidence="2">The sequence shown here is derived from an EMBL/GenBank/DDBJ whole genome shotgun (WGS) entry which is preliminary data.</text>
</comment>
<dbReference type="CDD" id="cd03801">
    <property type="entry name" value="GT4_PimA-like"/>
    <property type="match status" value="1"/>
</dbReference>